<sequence>MEKSLTATFTNVENLEQAADELRQQGVLDLKFDNNASFKIDFQAHSLVQSTQDIVSDHAYTLEVTVEKSRYRQAEDTLVKHGGHVAATY</sequence>
<evidence type="ECO:0000313" key="1">
    <source>
        <dbReference type="EMBL" id="UJF33338.1"/>
    </source>
</evidence>
<dbReference type="RefSeq" id="WP_235119683.1">
    <property type="nucleotide sequence ID" value="NZ_CP090978.1"/>
</dbReference>
<keyword evidence="2" id="KW-1185">Reference proteome</keyword>
<gene>
    <name evidence="1" type="ORF">L0M14_28135</name>
</gene>
<name>A0ABY3SH24_9BACL</name>
<organism evidence="1 2">
    <name type="scientific">Paenibacillus hexagrammi</name>
    <dbReference type="NCBI Taxonomy" id="2908839"/>
    <lineage>
        <taxon>Bacteria</taxon>
        <taxon>Bacillati</taxon>
        <taxon>Bacillota</taxon>
        <taxon>Bacilli</taxon>
        <taxon>Bacillales</taxon>
        <taxon>Paenibacillaceae</taxon>
        <taxon>Paenibacillus</taxon>
    </lineage>
</organism>
<evidence type="ECO:0000313" key="2">
    <source>
        <dbReference type="Proteomes" id="UP001649230"/>
    </source>
</evidence>
<reference evidence="1 2" key="1">
    <citation type="journal article" date="2024" name="Int. J. Syst. Evol. Microbiol.">
        <title>Paenibacillus hexagrammi sp. nov., a novel bacterium isolated from the gut content of Hexagrammos agrammus.</title>
        <authorList>
            <person name="Jung H.K."/>
            <person name="Kim D.G."/>
            <person name="Zin H."/>
            <person name="Park J."/>
            <person name="Jung H."/>
            <person name="Kim Y.O."/>
            <person name="Kong H.J."/>
            <person name="Kim J.W."/>
            <person name="Kim Y.S."/>
        </authorList>
    </citation>
    <scope>NUCLEOTIDE SEQUENCE [LARGE SCALE GENOMIC DNA]</scope>
    <source>
        <strain evidence="1 2">YPD9-1</strain>
    </source>
</reference>
<protein>
    <submittedName>
        <fullName evidence="1">Uncharacterized protein</fullName>
    </submittedName>
</protein>
<dbReference type="Proteomes" id="UP001649230">
    <property type="component" value="Chromosome"/>
</dbReference>
<dbReference type="EMBL" id="CP090978">
    <property type="protein sequence ID" value="UJF33338.1"/>
    <property type="molecule type" value="Genomic_DNA"/>
</dbReference>
<accession>A0ABY3SH24</accession>
<proteinExistence type="predicted"/>